<evidence type="ECO:0000256" key="5">
    <source>
        <dbReference type="RuleBase" id="RU004504"/>
    </source>
</evidence>
<dbReference type="RefSeq" id="WP_035133234.1">
    <property type="nucleotide sequence ID" value="NZ_JPMD01000026.1"/>
</dbReference>
<dbReference type="InterPro" id="IPR015421">
    <property type="entry name" value="PyrdxlP-dep_Trfase_major"/>
</dbReference>
<evidence type="ECO:0000313" key="8">
    <source>
        <dbReference type="Proteomes" id="UP000028542"/>
    </source>
</evidence>
<evidence type="ECO:0000256" key="1">
    <source>
        <dbReference type="ARBA" id="ARBA00001933"/>
    </source>
</evidence>
<dbReference type="PANTHER" id="PTHR43586:SF8">
    <property type="entry name" value="CYSTEINE DESULFURASE 1, CHLOROPLASTIC"/>
    <property type="match status" value="1"/>
</dbReference>
<dbReference type="InterPro" id="IPR020578">
    <property type="entry name" value="Aminotrans_V_PyrdxlP_BS"/>
</dbReference>
<comment type="similarity">
    <text evidence="2">Belongs to the class-V pyridoxal-phosphate-dependent aminotransferase family. Csd subfamily.</text>
</comment>
<dbReference type="GO" id="GO:0031071">
    <property type="term" value="F:cysteine desulfurase activity"/>
    <property type="evidence" value="ECO:0007669"/>
    <property type="project" value="UniProtKB-EC"/>
</dbReference>
<evidence type="ECO:0000256" key="3">
    <source>
        <dbReference type="ARBA" id="ARBA00022898"/>
    </source>
</evidence>
<proteinExistence type="inferred from homology"/>
<sequence length="447" mass="50151">MSNFRDNPYRDLVYGVDIKVPLIDKSYCIGINFDNAATTPPLKSVIDEVVNFSPYYSSIHRGDGYKSQLSTYMYETSREIVKFFINDYSDMMDVIYVKNCTEAINKLAGILANQDKESIILSTSMEHHSNDLPWRKNFEVKYIEVDDEGYLDMDDLKSKLEQYSGRISLVAITGASNVTGIKNPIYTIANLAHSYGAKILVDGAQLIPHSKFSIGLQLPLGPIDFVAFSAHKMYAPFGCGVLIGPKDFFNEYEPDHTGGGTIKFVSHDKVIWTASPDKEEAGSPNLIGSITLGAAINELSKIGMSNIDEYEKYLTVYTTKHLQSIHSVKIYSNYSDFQNKVSIIPFNIEGIHHTIVAKILSYEFGIAVRSGCFCAHPYLQRLLKIPKSMIEEMTLASKDIQPGMVRISFGIYNTIDEIDKFLYAIKKIVDNKGYYTKKYSSMRGGLA</sequence>
<dbReference type="GO" id="GO:0008483">
    <property type="term" value="F:transaminase activity"/>
    <property type="evidence" value="ECO:0007669"/>
    <property type="project" value="UniProtKB-KW"/>
</dbReference>
<dbReference type="EMBL" id="JPMD01000026">
    <property type="protein sequence ID" value="KEZ86094.1"/>
    <property type="molecule type" value="Genomic_DNA"/>
</dbReference>
<dbReference type="PROSITE" id="PS00595">
    <property type="entry name" value="AA_TRANSFER_CLASS_5"/>
    <property type="match status" value="1"/>
</dbReference>
<dbReference type="Pfam" id="PF00266">
    <property type="entry name" value="Aminotran_5"/>
    <property type="match status" value="1"/>
</dbReference>
<accession>A0A084JAW0</accession>
<dbReference type="Proteomes" id="UP000028542">
    <property type="component" value="Unassembled WGS sequence"/>
</dbReference>
<comment type="cofactor">
    <cofactor evidence="1 5">
        <name>pyridoxal 5'-phosphate</name>
        <dbReference type="ChEBI" id="CHEBI:597326"/>
    </cofactor>
</comment>
<keyword evidence="7" id="KW-0808">Transferase</keyword>
<reference evidence="7 8" key="1">
    <citation type="submission" date="2014-07" db="EMBL/GenBank/DDBJ databases">
        <title>Draft genome of Clostridium sulfidigenes 113A isolated from sediments associated with methane hydrate from Krishna Godavari basin.</title>
        <authorList>
            <person name="Honkalas V.S."/>
            <person name="Dabir A.P."/>
            <person name="Arora P."/>
            <person name="Dhakephalkar P.K."/>
        </authorList>
    </citation>
    <scope>NUCLEOTIDE SEQUENCE [LARGE SCALE GENOMIC DNA]</scope>
    <source>
        <strain evidence="7 8">113A</strain>
    </source>
</reference>
<dbReference type="AlphaFoldDB" id="A0A084JAW0"/>
<evidence type="ECO:0000259" key="6">
    <source>
        <dbReference type="Pfam" id="PF00266"/>
    </source>
</evidence>
<dbReference type="SUPFAM" id="SSF53383">
    <property type="entry name" value="PLP-dependent transferases"/>
    <property type="match status" value="1"/>
</dbReference>
<dbReference type="PANTHER" id="PTHR43586">
    <property type="entry name" value="CYSTEINE DESULFURASE"/>
    <property type="match status" value="1"/>
</dbReference>
<comment type="catalytic activity">
    <reaction evidence="4">
        <text>(sulfur carrier)-H + L-cysteine = (sulfur carrier)-SH + L-alanine</text>
        <dbReference type="Rhea" id="RHEA:43892"/>
        <dbReference type="Rhea" id="RHEA-COMP:14737"/>
        <dbReference type="Rhea" id="RHEA-COMP:14739"/>
        <dbReference type="ChEBI" id="CHEBI:29917"/>
        <dbReference type="ChEBI" id="CHEBI:35235"/>
        <dbReference type="ChEBI" id="CHEBI:57972"/>
        <dbReference type="ChEBI" id="CHEBI:64428"/>
        <dbReference type="EC" id="2.8.1.7"/>
    </reaction>
</comment>
<evidence type="ECO:0000256" key="4">
    <source>
        <dbReference type="ARBA" id="ARBA00050776"/>
    </source>
</evidence>
<evidence type="ECO:0000256" key="2">
    <source>
        <dbReference type="ARBA" id="ARBA00010447"/>
    </source>
</evidence>
<dbReference type="InterPro" id="IPR000192">
    <property type="entry name" value="Aminotrans_V_dom"/>
</dbReference>
<keyword evidence="3" id="KW-0663">Pyridoxal phosphate</keyword>
<keyword evidence="7" id="KW-0032">Aminotransferase</keyword>
<dbReference type="STRING" id="318464.IO99_11190"/>
<evidence type="ECO:0000313" key="7">
    <source>
        <dbReference type="EMBL" id="KEZ86094.1"/>
    </source>
</evidence>
<keyword evidence="8" id="KW-1185">Reference proteome</keyword>
<gene>
    <name evidence="7" type="ORF">IO99_11190</name>
</gene>
<dbReference type="InterPro" id="IPR015422">
    <property type="entry name" value="PyrdxlP-dep_Trfase_small"/>
</dbReference>
<dbReference type="Gene3D" id="3.40.640.10">
    <property type="entry name" value="Type I PLP-dependent aspartate aminotransferase-like (Major domain)"/>
    <property type="match status" value="1"/>
</dbReference>
<organism evidence="7 8">
    <name type="scientific">Clostridium sulfidigenes</name>
    <dbReference type="NCBI Taxonomy" id="318464"/>
    <lineage>
        <taxon>Bacteria</taxon>
        <taxon>Bacillati</taxon>
        <taxon>Bacillota</taxon>
        <taxon>Clostridia</taxon>
        <taxon>Eubacteriales</taxon>
        <taxon>Clostridiaceae</taxon>
        <taxon>Clostridium</taxon>
    </lineage>
</organism>
<dbReference type="Gene3D" id="3.90.1150.10">
    <property type="entry name" value="Aspartate Aminotransferase, domain 1"/>
    <property type="match status" value="1"/>
</dbReference>
<name>A0A084JAW0_9CLOT</name>
<feature type="domain" description="Aminotransferase class V" evidence="6">
    <location>
        <begin position="31"/>
        <end position="421"/>
    </location>
</feature>
<protein>
    <submittedName>
        <fullName evidence="7">Class V aminotransferase</fullName>
    </submittedName>
</protein>
<dbReference type="eggNOG" id="COG0520">
    <property type="taxonomic scope" value="Bacteria"/>
</dbReference>
<comment type="caution">
    <text evidence="7">The sequence shown here is derived from an EMBL/GenBank/DDBJ whole genome shotgun (WGS) entry which is preliminary data.</text>
</comment>
<dbReference type="InterPro" id="IPR015424">
    <property type="entry name" value="PyrdxlP-dep_Trfase"/>
</dbReference>